<gene>
    <name evidence="1" type="ORF">L2764_14510</name>
</gene>
<dbReference type="EMBL" id="JAKIKS010000055">
    <property type="protein sequence ID" value="MCL1125655.1"/>
    <property type="molecule type" value="Genomic_DNA"/>
</dbReference>
<sequence length="322" mass="35780">MTDNLKGISSSQTQSQSQSIKVQKEGVIYSPFTVEDSIIQAAGHNVTRLNQGKEAYPVIVKDDNAKKQFENIRHQLAVKYKKDAAILQEPIDKFKKILAGLPKEGSSPQETLKINELKLKLNNRIEHYTKIMEDSLSFRLSKGIESLQVFSNEESHVLETLSAGQHKLYITGHGFHGYDSIAPTIDGSSKEHKSAETLAKELKQGGLRTGFNDVRTLSCESADARKVNSFDQKELEEARQPVVSKFLKFLRFSSDITTQLPFAQSLSNSFGNLGYKDMQVTGYHGSGQAVPGEQHHFQIIGEEASLLTARSSTVKHVFTPNV</sequence>
<evidence type="ECO:0000313" key="1">
    <source>
        <dbReference type="EMBL" id="MCL1125655.1"/>
    </source>
</evidence>
<dbReference type="RefSeq" id="WP_248940962.1">
    <property type="nucleotide sequence ID" value="NZ_JAKIKS010000055.1"/>
</dbReference>
<organism evidence="1 2">
    <name type="scientific">Shewanella surugensis</name>
    <dbReference type="NCBI Taxonomy" id="212020"/>
    <lineage>
        <taxon>Bacteria</taxon>
        <taxon>Pseudomonadati</taxon>
        <taxon>Pseudomonadota</taxon>
        <taxon>Gammaproteobacteria</taxon>
        <taxon>Alteromonadales</taxon>
        <taxon>Shewanellaceae</taxon>
        <taxon>Shewanella</taxon>
    </lineage>
</organism>
<evidence type="ECO:0000313" key="2">
    <source>
        <dbReference type="Proteomes" id="UP001203423"/>
    </source>
</evidence>
<proteinExistence type="predicted"/>
<accession>A0ABT0LDS7</accession>
<name>A0ABT0LDS7_9GAMM</name>
<dbReference type="Proteomes" id="UP001203423">
    <property type="component" value="Unassembled WGS sequence"/>
</dbReference>
<reference evidence="1 2" key="1">
    <citation type="submission" date="2022-01" db="EMBL/GenBank/DDBJ databases">
        <title>Whole genome-based taxonomy of the Shewanellaceae.</title>
        <authorList>
            <person name="Martin-Rodriguez A.J."/>
        </authorList>
    </citation>
    <scope>NUCLEOTIDE SEQUENCE [LARGE SCALE GENOMIC DNA]</scope>
    <source>
        <strain evidence="1 2">DSM 17177</strain>
    </source>
</reference>
<keyword evidence="2" id="KW-1185">Reference proteome</keyword>
<comment type="caution">
    <text evidence="1">The sequence shown here is derived from an EMBL/GenBank/DDBJ whole genome shotgun (WGS) entry which is preliminary data.</text>
</comment>
<protein>
    <submittedName>
        <fullName evidence="1">Uncharacterized protein</fullName>
    </submittedName>
</protein>